<sequence length="52" mass="5806">MAPSFDTLSEQDLHEEEEEEIDFSGECDPDSRSLSCPVLSCPILSVTRAPRH</sequence>
<accession>A0ACD1GNR9</accession>
<gene>
    <name evidence="1" type="ORF">BO95DRAFT_438159</name>
</gene>
<dbReference type="EMBL" id="KZ825312">
    <property type="protein sequence ID" value="RAH50901.1"/>
    <property type="molecule type" value="Genomic_DNA"/>
</dbReference>
<dbReference type="Proteomes" id="UP000249057">
    <property type="component" value="Unassembled WGS sequence"/>
</dbReference>
<proteinExistence type="predicted"/>
<reference evidence="1" key="1">
    <citation type="submission" date="2018-02" db="EMBL/GenBank/DDBJ databases">
        <title>The genomes of Aspergillus section Nigri reveals drivers in fungal speciation.</title>
        <authorList>
            <consortium name="DOE Joint Genome Institute"/>
            <person name="Vesth T.C."/>
            <person name="Nybo J."/>
            <person name="Theobald S."/>
            <person name="Brandl J."/>
            <person name="Frisvad J.C."/>
            <person name="Nielsen K.F."/>
            <person name="Lyhne E.K."/>
            <person name="Kogle M.E."/>
            <person name="Kuo A."/>
            <person name="Riley R."/>
            <person name="Clum A."/>
            <person name="Nolan M."/>
            <person name="Lipzen A."/>
            <person name="Salamov A."/>
            <person name="Henrissat B."/>
            <person name="Wiebenga A."/>
            <person name="De vries R.P."/>
            <person name="Grigoriev I.V."/>
            <person name="Mortensen U.H."/>
            <person name="Andersen M.R."/>
            <person name="Baker S.E."/>
        </authorList>
    </citation>
    <scope>NUCLEOTIDE SEQUENCE</scope>
    <source>
        <strain evidence="1">CBS 621.78</strain>
    </source>
</reference>
<evidence type="ECO:0000313" key="2">
    <source>
        <dbReference type="Proteomes" id="UP000249057"/>
    </source>
</evidence>
<name>A0ACD1GNR9_9EURO</name>
<organism evidence="1 2">
    <name type="scientific">Aspergillus brunneoviolaceus CBS 621.78</name>
    <dbReference type="NCBI Taxonomy" id="1450534"/>
    <lineage>
        <taxon>Eukaryota</taxon>
        <taxon>Fungi</taxon>
        <taxon>Dikarya</taxon>
        <taxon>Ascomycota</taxon>
        <taxon>Pezizomycotina</taxon>
        <taxon>Eurotiomycetes</taxon>
        <taxon>Eurotiomycetidae</taxon>
        <taxon>Eurotiales</taxon>
        <taxon>Aspergillaceae</taxon>
        <taxon>Aspergillus</taxon>
        <taxon>Aspergillus subgen. Circumdati</taxon>
    </lineage>
</organism>
<protein>
    <submittedName>
        <fullName evidence="1">Uncharacterized protein</fullName>
    </submittedName>
</protein>
<evidence type="ECO:0000313" key="1">
    <source>
        <dbReference type="EMBL" id="RAH50901.1"/>
    </source>
</evidence>
<keyword evidence="2" id="KW-1185">Reference proteome</keyword>